<reference evidence="16 17" key="1">
    <citation type="submission" date="2017-04" db="EMBL/GenBank/DDBJ databases">
        <authorList>
            <person name="Afonso C.L."/>
            <person name="Miller P.J."/>
            <person name="Scott M.A."/>
            <person name="Spackman E."/>
            <person name="Goraichik I."/>
            <person name="Dimitrov K.M."/>
            <person name="Suarez D.L."/>
            <person name="Swayne D.E."/>
        </authorList>
    </citation>
    <scope>NUCLEOTIDE SEQUENCE [LARGE SCALE GENOMIC DNA]</scope>
    <source>
        <strain evidence="16 17">CGMCC 1.12708</strain>
    </source>
</reference>
<dbReference type="GO" id="GO:0005524">
    <property type="term" value="F:ATP binding"/>
    <property type="evidence" value="ECO:0007669"/>
    <property type="project" value="UniProtKB-UniRule"/>
</dbReference>
<keyword evidence="7 13" id="KW-0067">ATP-binding</keyword>
<keyword evidence="9" id="KW-0413">Isomerase</keyword>
<evidence type="ECO:0000256" key="14">
    <source>
        <dbReference type="SAM" id="MobiDB-lite"/>
    </source>
</evidence>
<keyword evidence="8 13" id="KW-0238">DNA-binding</keyword>
<dbReference type="SUPFAM" id="SSF48024">
    <property type="entry name" value="N-terminal domain of DnaB helicase"/>
    <property type="match status" value="1"/>
</dbReference>
<dbReference type="GO" id="GO:0006269">
    <property type="term" value="P:DNA replication, synthesis of primer"/>
    <property type="evidence" value="ECO:0007669"/>
    <property type="project" value="UniProtKB-UniRule"/>
</dbReference>
<dbReference type="FunFam" id="1.10.860.10:FF:000001">
    <property type="entry name" value="Replicative DNA helicase"/>
    <property type="match status" value="1"/>
</dbReference>
<evidence type="ECO:0000256" key="6">
    <source>
        <dbReference type="ARBA" id="ARBA00022806"/>
    </source>
</evidence>
<dbReference type="AlphaFoldDB" id="A0A1W1Z460"/>
<keyword evidence="17" id="KW-1185">Reference proteome</keyword>
<dbReference type="Proteomes" id="UP000192393">
    <property type="component" value="Unassembled WGS sequence"/>
</dbReference>
<evidence type="ECO:0000256" key="5">
    <source>
        <dbReference type="ARBA" id="ARBA00022801"/>
    </source>
</evidence>
<dbReference type="InterPro" id="IPR007694">
    <property type="entry name" value="DNA_helicase_DnaB-like_C"/>
</dbReference>
<evidence type="ECO:0000256" key="13">
    <source>
        <dbReference type="RuleBase" id="RU362085"/>
    </source>
</evidence>
<dbReference type="InterPro" id="IPR027417">
    <property type="entry name" value="P-loop_NTPase"/>
</dbReference>
<evidence type="ECO:0000256" key="11">
    <source>
        <dbReference type="ARBA" id="ARBA00048954"/>
    </source>
</evidence>
<evidence type="ECO:0000256" key="2">
    <source>
        <dbReference type="ARBA" id="ARBA00022515"/>
    </source>
</evidence>
<dbReference type="GO" id="GO:1990077">
    <property type="term" value="C:primosome complex"/>
    <property type="evidence" value="ECO:0007669"/>
    <property type="project" value="UniProtKB-UniRule"/>
</dbReference>
<sequence>MENPDITKLTTSKPQKVINLERGKIPPQAVDLEEAVLGAMMIDKKGIDEVIDVLTPQVFYKIAHQTIFAAIQKLFHNTQPIDLLTVSNELRNEGKLDLVGGDYYLVQLTQKVSSSAHIEYHSRVLTEKYIFRRLIEISNNVIEKAYDDTSDVFDLLDFSESQLFEITEGGIKKSFTDSNTLVRQAIDKIKAMSEKEGMSGVPSGFERIDKITSGWQESDLVILAARPGMGKTAFILSMARNMAVESQVPVAVFSLEMSSVQLITRMISSETGIDSEKLRKATLQDHEWKQLYTKVKALEDAPLYIDDTPALSVFDLRAKARRLVSQHGVKLIVIDYLQLMTIGGGKSNGNREQEISTISRSLKSIAKELNIPVIALSQLSRAVETRGGSKRPLLSDLRESGAIEQDADIVSFIYRPEYYKLEVWDDENATPCAGQAEFIIAKHRNGALDNVRLKFVQNQAKFANLEEDSPFGGDFEFQSSMNKSNSGNEEIGSSINLPTFNPADSFGSFDEYDDASKDEDDGLAF</sequence>
<keyword evidence="4 13" id="KW-0547">Nucleotide-binding</keyword>
<dbReference type="OrthoDB" id="9773982at2"/>
<organism evidence="16 17">
    <name type="scientific">Moheibacter sediminis</name>
    <dbReference type="NCBI Taxonomy" id="1434700"/>
    <lineage>
        <taxon>Bacteria</taxon>
        <taxon>Pseudomonadati</taxon>
        <taxon>Bacteroidota</taxon>
        <taxon>Flavobacteriia</taxon>
        <taxon>Flavobacteriales</taxon>
        <taxon>Weeksellaceae</taxon>
        <taxon>Moheibacter</taxon>
    </lineage>
</organism>
<dbReference type="GO" id="GO:0043139">
    <property type="term" value="F:5'-3' DNA helicase activity"/>
    <property type="evidence" value="ECO:0007669"/>
    <property type="project" value="UniProtKB-EC"/>
</dbReference>
<dbReference type="PROSITE" id="PS51199">
    <property type="entry name" value="SF4_HELICASE"/>
    <property type="match status" value="1"/>
</dbReference>
<evidence type="ECO:0000256" key="7">
    <source>
        <dbReference type="ARBA" id="ARBA00022840"/>
    </source>
</evidence>
<comment type="catalytic activity">
    <reaction evidence="11 13">
        <text>ATP + H2O = ADP + phosphate + H(+)</text>
        <dbReference type="Rhea" id="RHEA:13065"/>
        <dbReference type="ChEBI" id="CHEBI:15377"/>
        <dbReference type="ChEBI" id="CHEBI:15378"/>
        <dbReference type="ChEBI" id="CHEBI:30616"/>
        <dbReference type="ChEBI" id="CHEBI:43474"/>
        <dbReference type="ChEBI" id="CHEBI:456216"/>
        <dbReference type="EC" id="5.6.2.3"/>
    </reaction>
</comment>
<dbReference type="Pfam" id="PF00772">
    <property type="entry name" value="DnaB"/>
    <property type="match status" value="1"/>
</dbReference>
<keyword evidence="3 13" id="KW-0235">DNA replication</keyword>
<feature type="domain" description="SF4 helicase" evidence="15">
    <location>
        <begin position="194"/>
        <end position="469"/>
    </location>
</feature>
<name>A0A1W1Z460_9FLAO</name>
<feature type="region of interest" description="Disordered" evidence="14">
    <location>
        <begin position="474"/>
        <end position="525"/>
    </location>
</feature>
<evidence type="ECO:0000256" key="8">
    <source>
        <dbReference type="ARBA" id="ARBA00023125"/>
    </source>
</evidence>
<evidence type="ECO:0000313" key="17">
    <source>
        <dbReference type="Proteomes" id="UP000192393"/>
    </source>
</evidence>
<comment type="function">
    <text evidence="10 13">The main replicative DNA helicase, it participates in initiation and elongation during chromosome replication. Travels ahead of the DNA replisome, separating dsDNA into templates for DNA synthesis. A processive ATP-dependent 5'-3' DNA helicase it has DNA-dependent ATPase activity.</text>
</comment>
<keyword evidence="6 13" id="KW-0347">Helicase</keyword>
<evidence type="ECO:0000256" key="1">
    <source>
        <dbReference type="ARBA" id="ARBA00008428"/>
    </source>
</evidence>
<evidence type="ECO:0000256" key="9">
    <source>
        <dbReference type="ARBA" id="ARBA00023235"/>
    </source>
</evidence>
<evidence type="ECO:0000256" key="3">
    <source>
        <dbReference type="ARBA" id="ARBA00022705"/>
    </source>
</evidence>
<dbReference type="PANTHER" id="PTHR30153">
    <property type="entry name" value="REPLICATIVE DNA HELICASE DNAB"/>
    <property type="match status" value="1"/>
</dbReference>
<dbReference type="RefSeq" id="WP_084016340.1">
    <property type="nucleotide sequence ID" value="NZ_FWXS01000002.1"/>
</dbReference>
<evidence type="ECO:0000259" key="15">
    <source>
        <dbReference type="PROSITE" id="PS51199"/>
    </source>
</evidence>
<dbReference type="STRING" id="1434700.SAMN06296427_102190"/>
<dbReference type="InterPro" id="IPR036185">
    <property type="entry name" value="DNA_heli_DnaB-like_N_sf"/>
</dbReference>
<evidence type="ECO:0000256" key="4">
    <source>
        <dbReference type="ARBA" id="ARBA00022741"/>
    </source>
</evidence>
<dbReference type="NCBIfam" id="TIGR00665">
    <property type="entry name" value="DnaB"/>
    <property type="match status" value="1"/>
</dbReference>
<evidence type="ECO:0000256" key="12">
    <source>
        <dbReference type="NCBIfam" id="TIGR00665"/>
    </source>
</evidence>
<dbReference type="SUPFAM" id="SSF52540">
    <property type="entry name" value="P-loop containing nucleoside triphosphate hydrolases"/>
    <property type="match status" value="1"/>
</dbReference>
<accession>A0A1W1Z460</accession>
<dbReference type="GO" id="GO:0005829">
    <property type="term" value="C:cytosol"/>
    <property type="evidence" value="ECO:0007669"/>
    <property type="project" value="TreeGrafter"/>
</dbReference>
<protein>
    <recommendedName>
        <fullName evidence="12 13">Replicative DNA helicase</fullName>
        <ecNumber evidence="12 13">5.6.2.3</ecNumber>
    </recommendedName>
</protein>
<dbReference type="SMART" id="SM00382">
    <property type="entry name" value="AAA"/>
    <property type="match status" value="1"/>
</dbReference>
<dbReference type="InterPro" id="IPR007693">
    <property type="entry name" value="DNA_helicase_DnaB-like_N"/>
</dbReference>
<feature type="compositionally biased region" description="Acidic residues" evidence="14">
    <location>
        <begin position="510"/>
        <end position="525"/>
    </location>
</feature>
<dbReference type="GO" id="GO:0016887">
    <property type="term" value="F:ATP hydrolysis activity"/>
    <property type="evidence" value="ECO:0007669"/>
    <property type="project" value="RHEA"/>
</dbReference>
<dbReference type="Gene3D" id="3.40.50.300">
    <property type="entry name" value="P-loop containing nucleotide triphosphate hydrolases"/>
    <property type="match status" value="1"/>
</dbReference>
<evidence type="ECO:0000256" key="10">
    <source>
        <dbReference type="ARBA" id="ARBA00044932"/>
    </source>
</evidence>
<feature type="compositionally biased region" description="Polar residues" evidence="14">
    <location>
        <begin position="477"/>
        <end position="499"/>
    </location>
</feature>
<dbReference type="EMBL" id="FWXS01000002">
    <property type="protein sequence ID" value="SMC43260.1"/>
    <property type="molecule type" value="Genomic_DNA"/>
</dbReference>
<dbReference type="InterPro" id="IPR007692">
    <property type="entry name" value="DNA_helicase_DnaB"/>
</dbReference>
<keyword evidence="5 13" id="KW-0378">Hydrolase</keyword>
<evidence type="ECO:0000313" key="16">
    <source>
        <dbReference type="EMBL" id="SMC43260.1"/>
    </source>
</evidence>
<dbReference type="GO" id="GO:0003677">
    <property type="term" value="F:DNA binding"/>
    <property type="evidence" value="ECO:0007669"/>
    <property type="project" value="UniProtKB-UniRule"/>
</dbReference>
<dbReference type="Pfam" id="PF03796">
    <property type="entry name" value="DnaB_C"/>
    <property type="match status" value="1"/>
</dbReference>
<keyword evidence="2 13" id="KW-0639">Primosome</keyword>
<dbReference type="GO" id="GO:0042802">
    <property type="term" value="F:identical protein binding"/>
    <property type="evidence" value="ECO:0007669"/>
    <property type="project" value="UniProtKB-ARBA"/>
</dbReference>
<dbReference type="FunFam" id="3.40.50.300:FF:000076">
    <property type="entry name" value="Replicative DNA helicase"/>
    <property type="match status" value="1"/>
</dbReference>
<gene>
    <name evidence="16" type="ORF">SAMN06296427_102190</name>
</gene>
<dbReference type="PANTHER" id="PTHR30153:SF2">
    <property type="entry name" value="REPLICATIVE DNA HELICASE"/>
    <property type="match status" value="1"/>
</dbReference>
<comment type="similarity">
    <text evidence="1 13">Belongs to the helicase family. DnaB subfamily.</text>
</comment>
<dbReference type="InterPro" id="IPR016136">
    <property type="entry name" value="DNA_helicase_N/primase_C"/>
</dbReference>
<dbReference type="EC" id="5.6.2.3" evidence="12 13"/>
<dbReference type="CDD" id="cd00984">
    <property type="entry name" value="DnaB_C"/>
    <property type="match status" value="1"/>
</dbReference>
<dbReference type="InterPro" id="IPR003593">
    <property type="entry name" value="AAA+_ATPase"/>
</dbReference>
<dbReference type="Gene3D" id="1.10.860.10">
    <property type="entry name" value="DNAb Helicase, Chain A"/>
    <property type="match status" value="1"/>
</dbReference>
<proteinExistence type="inferred from homology"/>